<dbReference type="InterPro" id="IPR041698">
    <property type="entry name" value="Methyltransf_25"/>
</dbReference>
<dbReference type="InterPro" id="IPR012466">
    <property type="entry name" value="NECAP_PHear"/>
</dbReference>
<dbReference type="GO" id="GO:0006897">
    <property type="term" value="P:endocytosis"/>
    <property type="evidence" value="ECO:0007669"/>
    <property type="project" value="InterPro"/>
</dbReference>
<dbReference type="SUPFAM" id="SSF50729">
    <property type="entry name" value="PH domain-like"/>
    <property type="match status" value="1"/>
</dbReference>
<evidence type="ECO:0000313" key="4">
    <source>
        <dbReference type="EMBL" id="KIZ05946.1"/>
    </source>
</evidence>
<dbReference type="PANTHER" id="PTHR12847">
    <property type="entry name" value="ATP-BINDING CASSETTE ABC TRANSPORTER-RELATED"/>
    <property type="match status" value="1"/>
</dbReference>
<dbReference type="Proteomes" id="UP000054498">
    <property type="component" value="Unassembled WGS sequence"/>
</dbReference>
<dbReference type="Pfam" id="PF07933">
    <property type="entry name" value="DUF1681"/>
    <property type="match status" value="1"/>
</dbReference>
<evidence type="ECO:0000313" key="5">
    <source>
        <dbReference type="Proteomes" id="UP000054498"/>
    </source>
</evidence>
<dbReference type="CDD" id="cd13228">
    <property type="entry name" value="PHear_NECAP"/>
    <property type="match status" value="1"/>
</dbReference>
<evidence type="ECO:0008006" key="6">
    <source>
        <dbReference type="Google" id="ProtNLM"/>
    </source>
</evidence>
<name>A0A0D2NN05_9CHLO</name>
<dbReference type="RefSeq" id="XP_013904965.1">
    <property type="nucleotide sequence ID" value="XM_014049511.1"/>
</dbReference>
<sequence>MATTAEEDEDVPELTTFQSREAYVYAPLPPAPHYGHRAELWDVNKWLREVKVRVVTRQDDCFVRMEDLETGELFAECPLPSDGTSLTTAIEPVVDSSRYFVARIVDRGDKKKHAFVGLGFRDRADASDFTAALDDFRQLVRRSREAEAMRLRFGSGGGGGGEGGAAAGEGGSGSSSGEGGGGAGGGSAEDYRLRETITLKLSSSLKRSGSGDGDGQRKLLGRLSGSSGASAAMLASPLSALKLQPPPPSPASAATRPREPLPSASLSGGGDGGPARETADSDNSLAAATPAEASGAPAVGLAVAGGVALAAYGLKQVYDNPSRTYDANVGDEYDAWTDEGILEYYWGEHIHLGWYTEEEREKGWWKADFKAAKLRFTQEMFRFSGSTTPKRILDVGCGFGGSSRWLASQFPEAEVIGITLSPKQVERGTQLAKERGLNNVTFKASAALR</sequence>
<dbReference type="KEGG" id="mng:MNEG_2019"/>
<protein>
    <recommendedName>
        <fullName evidence="6">NECAP PHear domain-containing protein</fullName>
    </recommendedName>
</protein>
<dbReference type="AlphaFoldDB" id="A0A0D2NN05"/>
<gene>
    <name evidence="4" type="ORF">MNEG_2019</name>
</gene>
<dbReference type="OrthoDB" id="10265489at2759"/>
<evidence type="ECO:0000256" key="1">
    <source>
        <dbReference type="SAM" id="MobiDB-lite"/>
    </source>
</evidence>
<proteinExistence type="predicted"/>
<dbReference type="EMBL" id="KK100437">
    <property type="protein sequence ID" value="KIZ05946.1"/>
    <property type="molecule type" value="Genomic_DNA"/>
</dbReference>
<dbReference type="STRING" id="145388.A0A0D2NN05"/>
<dbReference type="InterPro" id="IPR029063">
    <property type="entry name" value="SAM-dependent_MTases_sf"/>
</dbReference>
<feature type="region of interest" description="Disordered" evidence="1">
    <location>
        <begin position="202"/>
        <end position="223"/>
    </location>
</feature>
<feature type="region of interest" description="Disordered" evidence="1">
    <location>
        <begin position="240"/>
        <end position="289"/>
    </location>
</feature>
<dbReference type="GO" id="GO:0030125">
    <property type="term" value="C:clathrin vesicle coat"/>
    <property type="evidence" value="ECO:0007669"/>
    <property type="project" value="TreeGrafter"/>
</dbReference>
<feature type="region of interest" description="Disordered" evidence="1">
    <location>
        <begin position="151"/>
        <end position="189"/>
    </location>
</feature>
<dbReference type="SUPFAM" id="SSF53335">
    <property type="entry name" value="S-adenosyl-L-methionine-dependent methyltransferases"/>
    <property type="match status" value="1"/>
</dbReference>
<dbReference type="PANTHER" id="PTHR12847:SF9">
    <property type="entry name" value="NECAP-LIKE PROTEIN CG9132"/>
    <property type="match status" value="1"/>
</dbReference>
<feature type="domain" description="NECAP PHear" evidence="2">
    <location>
        <begin position="16"/>
        <end position="171"/>
    </location>
</feature>
<dbReference type="Gene3D" id="3.40.50.150">
    <property type="entry name" value="Vaccinia Virus protein VP39"/>
    <property type="match status" value="1"/>
</dbReference>
<feature type="domain" description="Methyltransferase" evidence="3">
    <location>
        <begin position="392"/>
        <end position="446"/>
    </location>
</feature>
<dbReference type="CDD" id="cd02440">
    <property type="entry name" value="AdoMet_MTases"/>
    <property type="match status" value="1"/>
</dbReference>
<reference evidence="4 5" key="1">
    <citation type="journal article" date="2013" name="BMC Genomics">
        <title>Reconstruction of the lipid metabolism for the microalga Monoraphidium neglectum from its genome sequence reveals characteristics suitable for biofuel production.</title>
        <authorList>
            <person name="Bogen C."/>
            <person name="Al-Dilaimi A."/>
            <person name="Albersmeier A."/>
            <person name="Wichmann J."/>
            <person name="Grundmann M."/>
            <person name="Rupp O."/>
            <person name="Lauersen K.J."/>
            <person name="Blifernez-Klassen O."/>
            <person name="Kalinowski J."/>
            <person name="Goesmann A."/>
            <person name="Mussgnug J.H."/>
            <person name="Kruse O."/>
        </authorList>
    </citation>
    <scope>NUCLEOTIDE SEQUENCE [LARGE SCALE GENOMIC DNA]</scope>
    <source>
        <strain evidence="4 5">SAG 48.87</strain>
    </source>
</reference>
<dbReference type="Gene3D" id="2.30.29.30">
    <property type="entry name" value="Pleckstrin-homology domain (PH domain)/Phosphotyrosine-binding domain (PTB)"/>
    <property type="match status" value="1"/>
</dbReference>
<feature type="compositionally biased region" description="Gly residues" evidence="1">
    <location>
        <begin position="154"/>
        <end position="187"/>
    </location>
</feature>
<evidence type="ECO:0000259" key="3">
    <source>
        <dbReference type="Pfam" id="PF13649"/>
    </source>
</evidence>
<dbReference type="InterPro" id="IPR011993">
    <property type="entry name" value="PH-like_dom_sf"/>
</dbReference>
<evidence type="ECO:0000259" key="2">
    <source>
        <dbReference type="Pfam" id="PF07933"/>
    </source>
</evidence>
<keyword evidence="5" id="KW-1185">Reference proteome</keyword>
<dbReference type="Pfam" id="PF13649">
    <property type="entry name" value="Methyltransf_25"/>
    <property type="match status" value="1"/>
</dbReference>
<organism evidence="4 5">
    <name type="scientific">Monoraphidium neglectum</name>
    <dbReference type="NCBI Taxonomy" id="145388"/>
    <lineage>
        <taxon>Eukaryota</taxon>
        <taxon>Viridiplantae</taxon>
        <taxon>Chlorophyta</taxon>
        <taxon>core chlorophytes</taxon>
        <taxon>Chlorophyceae</taxon>
        <taxon>CS clade</taxon>
        <taxon>Sphaeropleales</taxon>
        <taxon>Selenastraceae</taxon>
        <taxon>Monoraphidium</taxon>
    </lineage>
</organism>
<dbReference type="GeneID" id="25734897"/>
<accession>A0A0D2NN05</accession>